<reference evidence="2" key="1">
    <citation type="submission" date="2020-08" db="EMBL/GenBank/DDBJ databases">
        <title>Multicomponent nature underlies the extraordinary mechanical properties of spider dragline silk.</title>
        <authorList>
            <person name="Kono N."/>
            <person name="Nakamura H."/>
            <person name="Mori M."/>
            <person name="Yoshida Y."/>
            <person name="Ohtoshi R."/>
            <person name="Malay A.D."/>
            <person name="Moran D.A.P."/>
            <person name="Tomita M."/>
            <person name="Numata K."/>
            <person name="Arakawa K."/>
        </authorList>
    </citation>
    <scope>NUCLEOTIDE SEQUENCE</scope>
</reference>
<keyword evidence="3" id="KW-1185">Reference proteome</keyword>
<name>A0A8X6V992_TRICX</name>
<comment type="caution">
    <text evidence="2">The sequence shown here is derived from an EMBL/GenBank/DDBJ whole genome shotgun (WGS) entry which is preliminary data.</text>
</comment>
<evidence type="ECO:0000256" key="1">
    <source>
        <dbReference type="SAM" id="MobiDB-lite"/>
    </source>
</evidence>
<evidence type="ECO:0000313" key="2">
    <source>
        <dbReference type="EMBL" id="GFY09712.1"/>
    </source>
</evidence>
<sequence>MIFSQNRKNCSKKRHQQRYRPHTADGGNVEHYQIPRTSPGFSLLRRQSSQPGPHWSRRGLRKQDSSYGPRGRCLGRSGQASVPANLPDHPHPIHPPGYAVSNALRTSAQKCAGAPYCARMWEPHTSLYVGWNTL</sequence>
<dbReference type="EMBL" id="BMAU01021292">
    <property type="protein sequence ID" value="GFY09712.1"/>
    <property type="molecule type" value="Genomic_DNA"/>
</dbReference>
<feature type="compositionally biased region" description="Polar residues" evidence="1">
    <location>
        <begin position="35"/>
        <end position="51"/>
    </location>
</feature>
<gene>
    <name evidence="2" type="ORF">TNCV_3696741</name>
</gene>
<evidence type="ECO:0000313" key="3">
    <source>
        <dbReference type="Proteomes" id="UP000887159"/>
    </source>
</evidence>
<dbReference type="Proteomes" id="UP000887159">
    <property type="component" value="Unassembled WGS sequence"/>
</dbReference>
<protein>
    <submittedName>
        <fullName evidence="2">Uncharacterized protein</fullName>
    </submittedName>
</protein>
<feature type="compositionally biased region" description="Basic residues" evidence="1">
    <location>
        <begin position="9"/>
        <end position="21"/>
    </location>
</feature>
<proteinExistence type="predicted"/>
<organism evidence="2 3">
    <name type="scientific">Trichonephila clavipes</name>
    <name type="common">Golden silk orbweaver</name>
    <name type="synonym">Nephila clavipes</name>
    <dbReference type="NCBI Taxonomy" id="2585209"/>
    <lineage>
        <taxon>Eukaryota</taxon>
        <taxon>Metazoa</taxon>
        <taxon>Ecdysozoa</taxon>
        <taxon>Arthropoda</taxon>
        <taxon>Chelicerata</taxon>
        <taxon>Arachnida</taxon>
        <taxon>Araneae</taxon>
        <taxon>Araneomorphae</taxon>
        <taxon>Entelegynae</taxon>
        <taxon>Araneoidea</taxon>
        <taxon>Nephilidae</taxon>
        <taxon>Trichonephila</taxon>
    </lineage>
</organism>
<dbReference type="AlphaFoldDB" id="A0A8X6V992"/>
<feature type="region of interest" description="Disordered" evidence="1">
    <location>
        <begin position="1"/>
        <end position="96"/>
    </location>
</feature>
<accession>A0A8X6V992</accession>